<evidence type="ECO:0000256" key="5">
    <source>
        <dbReference type="ARBA" id="ARBA00023015"/>
    </source>
</evidence>
<dbReference type="InterPro" id="IPR001523">
    <property type="entry name" value="Paired_dom"/>
</dbReference>
<dbReference type="InterPro" id="IPR001356">
    <property type="entry name" value="HD"/>
</dbReference>
<feature type="compositionally biased region" description="Polar residues" evidence="11">
    <location>
        <begin position="91"/>
        <end position="101"/>
    </location>
</feature>
<dbReference type="Gene3D" id="1.10.10.60">
    <property type="entry name" value="Homeodomain-like"/>
    <property type="match status" value="1"/>
</dbReference>
<dbReference type="SMART" id="SM00389">
    <property type="entry name" value="HOX"/>
    <property type="match status" value="1"/>
</dbReference>
<evidence type="ECO:0000256" key="1">
    <source>
        <dbReference type="ARBA" id="ARBA00004123"/>
    </source>
</evidence>
<evidence type="ECO:0000256" key="9">
    <source>
        <dbReference type="PROSITE-ProRule" id="PRU00108"/>
    </source>
</evidence>
<keyword evidence="7" id="KW-0804">Transcription</keyword>
<feature type="domain" description="Homeobox" evidence="12">
    <location>
        <begin position="288"/>
        <end position="348"/>
    </location>
</feature>
<feature type="region of interest" description="Disordered" evidence="11">
    <location>
        <begin position="91"/>
        <end position="119"/>
    </location>
</feature>
<evidence type="ECO:0000313" key="14">
    <source>
        <dbReference type="Proteomes" id="UP000036681"/>
    </source>
</evidence>
<keyword evidence="3" id="KW-0217">Developmental protein</keyword>
<feature type="domain" description="Paired" evidence="13">
    <location>
        <begin position="31"/>
        <end position="172"/>
    </location>
</feature>
<name>A0A9J2P3J3_ASCLU</name>
<dbReference type="InterPro" id="IPR043565">
    <property type="entry name" value="PAX_fam"/>
</dbReference>
<dbReference type="AlphaFoldDB" id="A0A9J2P3J3"/>
<dbReference type="Pfam" id="PF00046">
    <property type="entry name" value="Homeodomain"/>
    <property type="match status" value="1"/>
</dbReference>
<dbReference type="InterPro" id="IPR009057">
    <property type="entry name" value="Homeodomain-like_sf"/>
</dbReference>
<protein>
    <submittedName>
        <fullName evidence="15">Homeobox domain-containing protein</fullName>
    </submittedName>
</protein>
<keyword evidence="5" id="KW-0805">Transcription regulation</keyword>
<dbReference type="Pfam" id="PF00292">
    <property type="entry name" value="PAX"/>
    <property type="match status" value="1"/>
</dbReference>
<dbReference type="PROSITE" id="PS50071">
    <property type="entry name" value="HOMEOBOX_2"/>
    <property type="match status" value="1"/>
</dbReference>
<organism evidence="14 15">
    <name type="scientific">Ascaris lumbricoides</name>
    <name type="common">Giant roundworm</name>
    <dbReference type="NCBI Taxonomy" id="6252"/>
    <lineage>
        <taxon>Eukaryota</taxon>
        <taxon>Metazoa</taxon>
        <taxon>Ecdysozoa</taxon>
        <taxon>Nematoda</taxon>
        <taxon>Chromadorea</taxon>
        <taxon>Rhabditida</taxon>
        <taxon>Spirurina</taxon>
        <taxon>Ascaridomorpha</taxon>
        <taxon>Ascaridoidea</taxon>
        <taxon>Ascarididae</taxon>
        <taxon>Ascaris</taxon>
    </lineage>
</organism>
<evidence type="ECO:0000256" key="10">
    <source>
        <dbReference type="RuleBase" id="RU000682"/>
    </source>
</evidence>
<dbReference type="PANTHER" id="PTHR45636:SF46">
    <property type="entry name" value="HOMEOBOX DOMAIN-CONTAINING PROTEIN"/>
    <property type="match status" value="1"/>
</dbReference>
<dbReference type="Gene3D" id="1.10.10.10">
    <property type="entry name" value="Winged helix-like DNA-binding domain superfamily/Winged helix DNA-binding domain"/>
    <property type="match status" value="1"/>
</dbReference>
<feature type="region of interest" description="Disordered" evidence="11">
    <location>
        <begin position="347"/>
        <end position="391"/>
    </location>
</feature>
<evidence type="ECO:0000256" key="7">
    <source>
        <dbReference type="ARBA" id="ARBA00023163"/>
    </source>
</evidence>
<reference evidence="15" key="1">
    <citation type="submission" date="2023-03" db="UniProtKB">
        <authorList>
            <consortium name="WormBaseParasite"/>
        </authorList>
    </citation>
    <scope>IDENTIFICATION</scope>
</reference>
<keyword evidence="9 10" id="KW-0371">Homeobox</keyword>
<keyword evidence="4" id="KW-0563">Paired box</keyword>
<evidence type="ECO:0000256" key="11">
    <source>
        <dbReference type="SAM" id="MobiDB-lite"/>
    </source>
</evidence>
<keyword evidence="14" id="KW-1185">Reference proteome</keyword>
<evidence type="ECO:0000259" key="12">
    <source>
        <dbReference type="PROSITE" id="PS50071"/>
    </source>
</evidence>
<dbReference type="GO" id="GO:0000981">
    <property type="term" value="F:DNA-binding transcription factor activity, RNA polymerase II-specific"/>
    <property type="evidence" value="ECO:0007669"/>
    <property type="project" value="TreeGrafter"/>
</dbReference>
<dbReference type="FunFam" id="1.10.10.10:FF:000003">
    <property type="entry name" value="Paired box protein Pax-6"/>
    <property type="match status" value="1"/>
</dbReference>
<evidence type="ECO:0000259" key="13">
    <source>
        <dbReference type="PROSITE" id="PS51057"/>
    </source>
</evidence>
<comment type="similarity">
    <text evidence="2">Belongs to the paired homeobox family.</text>
</comment>
<sequence>MRALNVDPLLVDVVSKRLVAGDYLSVQGQSCQVSFHNFDAQKPHIEHVRVVLAFSSLPRAASSHLGKNFGHIVSVPHVKWVKLGGRNMNKLNQRRGNISGESSGGGMNKSFTHTSTATKPKVATPQVVAKIEQYKRDNPTIFAWEIRERLINEAICEQPPSVSSINRILRTRAAERAAEELSLILSTQQHFAAAAAVRPLRYPYAASQSILSQPHHMLHPAFPILASPWSGVFFDQNSIVTTAQASSLLGVTGNEAVNRIFAPSNSSGDTSALLLLTAEDESTTSSSTSKRCSRSSFAPEQLACLESVFANSPYPTPAERIALTKKTQLPEARIQVWFSNRRAKWRRAQQESTSATTELVPGRRIDKRNLPTFEEDSSSPAKKNIPFRPYE</sequence>
<feature type="DNA-binding region" description="Homeobox" evidence="9">
    <location>
        <begin position="290"/>
        <end position="349"/>
    </location>
</feature>
<dbReference type="GO" id="GO:0000978">
    <property type="term" value="F:RNA polymerase II cis-regulatory region sequence-specific DNA binding"/>
    <property type="evidence" value="ECO:0007669"/>
    <property type="project" value="TreeGrafter"/>
</dbReference>
<proteinExistence type="inferred from homology"/>
<evidence type="ECO:0000313" key="15">
    <source>
        <dbReference type="WBParaSite" id="ALUE_0000395801-mRNA-1"/>
    </source>
</evidence>
<dbReference type="SMART" id="SM00351">
    <property type="entry name" value="PAX"/>
    <property type="match status" value="1"/>
</dbReference>
<dbReference type="PANTHER" id="PTHR45636">
    <property type="entry name" value="PAIRED BOX PROTEIN PAX-6-RELATED-RELATED"/>
    <property type="match status" value="1"/>
</dbReference>
<evidence type="ECO:0000256" key="3">
    <source>
        <dbReference type="ARBA" id="ARBA00022473"/>
    </source>
</evidence>
<evidence type="ECO:0000256" key="4">
    <source>
        <dbReference type="ARBA" id="ARBA00022724"/>
    </source>
</evidence>
<dbReference type="Proteomes" id="UP000036681">
    <property type="component" value="Unplaced"/>
</dbReference>
<evidence type="ECO:0000256" key="8">
    <source>
        <dbReference type="ARBA" id="ARBA00023242"/>
    </source>
</evidence>
<dbReference type="WBParaSite" id="ALUE_0000395801-mRNA-1">
    <property type="protein sequence ID" value="ALUE_0000395801-mRNA-1"/>
    <property type="gene ID" value="ALUE_0000395801"/>
</dbReference>
<evidence type="ECO:0000256" key="2">
    <source>
        <dbReference type="ARBA" id="ARBA00005733"/>
    </source>
</evidence>
<keyword evidence="6 9" id="KW-0238">DNA-binding</keyword>
<dbReference type="PROSITE" id="PS51057">
    <property type="entry name" value="PAIRED_2"/>
    <property type="match status" value="1"/>
</dbReference>
<dbReference type="SUPFAM" id="SSF46689">
    <property type="entry name" value="Homeodomain-like"/>
    <property type="match status" value="2"/>
</dbReference>
<accession>A0A9J2P3J3</accession>
<feature type="compositionally biased region" description="Polar residues" evidence="11">
    <location>
        <begin position="109"/>
        <end position="118"/>
    </location>
</feature>
<dbReference type="CDD" id="cd00086">
    <property type="entry name" value="homeodomain"/>
    <property type="match status" value="1"/>
</dbReference>
<comment type="subcellular location">
    <subcellularLocation>
        <location evidence="1 9 10">Nucleus</location>
    </subcellularLocation>
</comment>
<keyword evidence="8 9" id="KW-0539">Nucleus</keyword>
<dbReference type="InterPro" id="IPR036388">
    <property type="entry name" value="WH-like_DNA-bd_sf"/>
</dbReference>
<evidence type="ECO:0000256" key="6">
    <source>
        <dbReference type="ARBA" id="ARBA00023125"/>
    </source>
</evidence>
<dbReference type="GO" id="GO:0005634">
    <property type="term" value="C:nucleus"/>
    <property type="evidence" value="ECO:0007669"/>
    <property type="project" value="UniProtKB-SubCell"/>
</dbReference>